<evidence type="ECO:0000256" key="1">
    <source>
        <dbReference type="SAM" id="MobiDB-lite"/>
    </source>
</evidence>
<comment type="caution">
    <text evidence="3">The sequence shown here is derived from an EMBL/GenBank/DDBJ whole genome shotgun (WGS) entry which is preliminary data.</text>
</comment>
<keyword evidence="4" id="KW-1185">Reference proteome</keyword>
<accession>A0ABT4SVC8</accession>
<dbReference type="CDD" id="cd03886">
    <property type="entry name" value="M20_Acy1"/>
    <property type="match status" value="1"/>
</dbReference>
<dbReference type="RefSeq" id="WP_271276207.1">
    <property type="nucleotide sequence ID" value="NZ_BAABFD010000002.1"/>
</dbReference>
<feature type="domain" description="Peptidase M20 dimerisation" evidence="2">
    <location>
        <begin position="243"/>
        <end position="339"/>
    </location>
</feature>
<dbReference type="InterPro" id="IPR011650">
    <property type="entry name" value="Peptidase_M20_dimer"/>
</dbReference>
<feature type="region of interest" description="Disordered" evidence="1">
    <location>
        <begin position="1"/>
        <end position="35"/>
    </location>
</feature>
<proteinExistence type="predicted"/>
<dbReference type="SUPFAM" id="SSF53187">
    <property type="entry name" value="Zn-dependent exopeptidases"/>
    <property type="match status" value="1"/>
</dbReference>
<evidence type="ECO:0000259" key="2">
    <source>
        <dbReference type="Pfam" id="PF07687"/>
    </source>
</evidence>
<dbReference type="Gene3D" id="3.40.630.10">
    <property type="entry name" value="Zn peptidases"/>
    <property type="match status" value="1"/>
</dbReference>
<gene>
    <name evidence="3" type="ORF">OUY24_11415</name>
</gene>
<dbReference type="EMBL" id="JAPNUD010000022">
    <property type="protein sequence ID" value="MDA0641228.1"/>
    <property type="molecule type" value="Genomic_DNA"/>
</dbReference>
<evidence type="ECO:0000313" key="4">
    <source>
        <dbReference type="Proteomes" id="UP001212498"/>
    </source>
</evidence>
<dbReference type="InterPro" id="IPR002933">
    <property type="entry name" value="Peptidase_M20"/>
</dbReference>
<evidence type="ECO:0000313" key="3">
    <source>
        <dbReference type="EMBL" id="MDA0641228.1"/>
    </source>
</evidence>
<dbReference type="Gene3D" id="3.30.70.360">
    <property type="match status" value="1"/>
</dbReference>
<dbReference type="InterPro" id="IPR017439">
    <property type="entry name" value="Amidohydrolase"/>
</dbReference>
<sequence length="458" mass="48399">MTSYPRPDGHSDRRTDHRAELRSDQLSGRRADAHADLGSDHREVLLREALHAELPAAERLRRELHADPRVSGKEAPTLRRVLDALPEGPVEHVAGTGALVRIGGPGPAVGVRGELDALPIVERTGVPWAADNGAMHACGHDVHLAAVVALARAVARVTAILETHESRPEAGYESVTAQQRPAPLMVVLQPREESHPSGAADIVRSGALARNDVCAMIGAHVQPVLDAGVTACTPGAVNASADEFRVTLRGVSGHAAYPHLARDPIVAMAQVITGAQHLVSRTADPMVPTVVTFGTVHAGTAPNAIPAEAVAHGTLRTLSQPARETLHAQFAQLVEDMARTYGCEADVRVHRGEPVLVNDAALAMRTGALLRQSGRSVSEELRSCGGDDFAQYGELMPSLMMFVGVDTRAGLHTPEFLPDDATVGEVAESLLAGYLAASPSPGVNGRGVRRHPQERVIP</sequence>
<dbReference type="SUPFAM" id="SSF55031">
    <property type="entry name" value="Bacterial exopeptidase dimerisation domain"/>
    <property type="match status" value="1"/>
</dbReference>
<organism evidence="3 4">
    <name type="scientific">Nonomuraea ferruginea</name>
    <dbReference type="NCBI Taxonomy" id="46174"/>
    <lineage>
        <taxon>Bacteria</taxon>
        <taxon>Bacillati</taxon>
        <taxon>Actinomycetota</taxon>
        <taxon>Actinomycetes</taxon>
        <taxon>Streptosporangiales</taxon>
        <taxon>Streptosporangiaceae</taxon>
        <taxon>Nonomuraea</taxon>
    </lineage>
</organism>
<dbReference type="PANTHER" id="PTHR11014">
    <property type="entry name" value="PEPTIDASE M20 FAMILY MEMBER"/>
    <property type="match status" value="1"/>
</dbReference>
<feature type="compositionally biased region" description="Basic and acidic residues" evidence="1">
    <location>
        <begin position="7"/>
        <end position="35"/>
    </location>
</feature>
<dbReference type="PANTHER" id="PTHR11014:SF63">
    <property type="entry name" value="METALLOPEPTIDASE, PUTATIVE (AFU_ORTHOLOGUE AFUA_6G09600)-RELATED"/>
    <property type="match status" value="1"/>
</dbReference>
<name>A0ABT4SVC8_9ACTN</name>
<dbReference type="NCBIfam" id="TIGR01891">
    <property type="entry name" value="amidohydrolases"/>
    <property type="match status" value="1"/>
</dbReference>
<dbReference type="InterPro" id="IPR036264">
    <property type="entry name" value="Bact_exopeptidase_dim_dom"/>
</dbReference>
<dbReference type="Proteomes" id="UP001212498">
    <property type="component" value="Unassembled WGS sequence"/>
</dbReference>
<dbReference type="Pfam" id="PF01546">
    <property type="entry name" value="Peptidase_M20"/>
    <property type="match status" value="2"/>
</dbReference>
<reference evidence="3 4" key="1">
    <citation type="submission" date="2022-11" db="EMBL/GenBank/DDBJ databases">
        <title>Nonomuraea corallina sp. nov., a new species of the genus Nonomuraea isolated from sea side sediment in Thai sea.</title>
        <authorList>
            <person name="Ngamcharungchit C."/>
            <person name="Matsumoto A."/>
            <person name="Suriyachadkun C."/>
            <person name="Panbangred W."/>
            <person name="Inahashi Y."/>
            <person name="Intra B."/>
        </authorList>
    </citation>
    <scope>NUCLEOTIDE SEQUENCE [LARGE SCALE GENOMIC DNA]</scope>
    <source>
        <strain evidence="3 4">DSM 43553</strain>
    </source>
</reference>
<protein>
    <submittedName>
        <fullName evidence="3">M20 family metallopeptidase</fullName>
    </submittedName>
</protein>
<dbReference type="Pfam" id="PF07687">
    <property type="entry name" value="M20_dimer"/>
    <property type="match status" value="1"/>
</dbReference>